<sequence>MLGFSTLGKIATAIFTLSGVTTGGYFAFIGSSGKEVLKKLLEKGVYQVEEDKGYQQRKEREMTKSISSEDRTKVFSEYVTRDKKYGSPLSCKYLIKVSEQKQEERILPTGDCEKLVKEILGDQRKDQSLMWLRANEENFTEEFKKFFYSSGSFAEDSIRSQDELKGGSWEYGNFKCSTTSAENSSPLKKVSSCFEKTEEELRNSRDQQPEEEDKELMN</sequence>
<keyword evidence="4" id="KW-1185">Reference proteome</keyword>
<dbReference type="STRING" id="768700.MSU_0193"/>
<evidence type="ECO:0000256" key="2">
    <source>
        <dbReference type="SAM" id="Phobius"/>
    </source>
</evidence>
<feature type="compositionally biased region" description="Basic and acidic residues" evidence="1">
    <location>
        <begin position="198"/>
        <end position="208"/>
    </location>
</feature>
<dbReference type="RefSeq" id="WP_013609688.1">
    <property type="nucleotide sequence ID" value="NC_015155.1"/>
</dbReference>
<keyword evidence="2" id="KW-0472">Membrane</keyword>
<protein>
    <submittedName>
        <fullName evidence="3">Uncharacterized protein</fullName>
    </submittedName>
</protein>
<name>F0QQG7_MYCSL</name>
<evidence type="ECO:0000313" key="4">
    <source>
        <dbReference type="Proteomes" id="UP000007484"/>
    </source>
</evidence>
<dbReference type="AlphaFoldDB" id="F0QQG7"/>
<proteinExistence type="predicted"/>
<evidence type="ECO:0000313" key="3">
    <source>
        <dbReference type="EMBL" id="ADX97737.1"/>
    </source>
</evidence>
<dbReference type="EMBL" id="CP002525">
    <property type="protein sequence ID" value="ADX97737.1"/>
    <property type="molecule type" value="Genomic_DNA"/>
</dbReference>
<reference evidence="3 4" key="1">
    <citation type="journal article" date="2011" name="J. Bacteriol.">
        <title>Complete genome sequences of two hemotropic Mycoplasmas, Mycoplasma haemofelis strain Ohio2 and Mycoplasma suis strain Illinois.</title>
        <authorList>
            <person name="Messick J.B."/>
            <person name="Santos A.P."/>
            <person name="Guimaraes A.M."/>
        </authorList>
    </citation>
    <scope>NUCLEOTIDE SEQUENCE [LARGE SCALE GENOMIC DNA]</scope>
    <source>
        <strain evidence="3 4">Illinois</strain>
    </source>
</reference>
<feature type="region of interest" description="Disordered" evidence="1">
    <location>
        <begin position="198"/>
        <end position="218"/>
    </location>
</feature>
<organism evidence="3 4">
    <name type="scientific">Mycoplasma suis (strain Illinois)</name>
    <dbReference type="NCBI Taxonomy" id="768700"/>
    <lineage>
        <taxon>Bacteria</taxon>
        <taxon>Bacillati</taxon>
        <taxon>Mycoplasmatota</taxon>
        <taxon>Mollicutes</taxon>
        <taxon>Mycoplasmataceae</taxon>
        <taxon>Mycoplasma</taxon>
    </lineage>
</organism>
<keyword evidence="2" id="KW-1133">Transmembrane helix</keyword>
<feature type="transmembrane region" description="Helical" evidence="2">
    <location>
        <begin position="6"/>
        <end position="29"/>
    </location>
</feature>
<gene>
    <name evidence="3" type="ordered locus">MSU_0193</name>
</gene>
<feature type="compositionally biased region" description="Acidic residues" evidence="1">
    <location>
        <begin position="209"/>
        <end position="218"/>
    </location>
</feature>
<accession>F0QQG7</accession>
<evidence type="ECO:0000256" key="1">
    <source>
        <dbReference type="SAM" id="MobiDB-lite"/>
    </source>
</evidence>
<dbReference type="Proteomes" id="UP000007484">
    <property type="component" value="Chromosome"/>
</dbReference>
<dbReference type="HOGENOM" id="CLU_1271149_0_0_14"/>
<dbReference type="KEGG" id="mss:MSU_0193"/>
<keyword evidence="2" id="KW-0812">Transmembrane</keyword>